<dbReference type="PANTHER" id="PTHR43301:SF3">
    <property type="entry name" value="ARABINAN ENDO-1,5-ALPHA-L-ARABINOSIDASE A-RELATED"/>
    <property type="match status" value="1"/>
</dbReference>
<feature type="domain" description="Beta-xylosidase C-terminal Concanavalin A-like" evidence="8">
    <location>
        <begin position="419"/>
        <end position="580"/>
    </location>
</feature>
<dbReference type="Gene3D" id="2.60.120.200">
    <property type="match status" value="1"/>
</dbReference>
<evidence type="ECO:0000256" key="3">
    <source>
        <dbReference type="ARBA" id="ARBA00022801"/>
    </source>
</evidence>
<dbReference type="EMBL" id="CP043641">
    <property type="protein sequence ID" value="QNE36504.1"/>
    <property type="molecule type" value="Genomic_DNA"/>
</dbReference>
<evidence type="ECO:0000259" key="8">
    <source>
        <dbReference type="Pfam" id="PF17851"/>
    </source>
</evidence>
<protein>
    <submittedName>
        <fullName evidence="9">Family 43 glycosylhydrolase</fullName>
    </submittedName>
</protein>
<feature type="chain" id="PRO_5029015794" evidence="7">
    <location>
        <begin position="25"/>
        <end position="620"/>
    </location>
</feature>
<feature type="site" description="Important for catalytic activity, responsible for pKa modulation of the active site Glu and correct orientation of both the proton donor and substrate" evidence="5">
    <location>
        <position position="205"/>
    </location>
</feature>
<keyword evidence="4" id="KW-0326">Glycosidase</keyword>
<dbReference type="Pfam" id="PF17851">
    <property type="entry name" value="GH43_C2"/>
    <property type="match status" value="1"/>
</dbReference>
<dbReference type="InterPro" id="IPR006710">
    <property type="entry name" value="Glyco_hydro_43"/>
</dbReference>
<comment type="similarity">
    <text evidence="2">Belongs to the glycosyl hydrolase 43 family.</text>
</comment>
<dbReference type="RefSeq" id="WP_185275939.1">
    <property type="nucleotide sequence ID" value="NZ_CP043641.1"/>
</dbReference>
<feature type="signal peptide" evidence="7">
    <location>
        <begin position="1"/>
        <end position="24"/>
    </location>
</feature>
<evidence type="ECO:0000256" key="7">
    <source>
        <dbReference type="SAM" id="SignalP"/>
    </source>
</evidence>
<dbReference type="InterPro" id="IPR041542">
    <property type="entry name" value="GH43_C2"/>
</dbReference>
<gene>
    <name evidence="9" type="ORF">F1C12_16220</name>
</gene>
<dbReference type="SUPFAM" id="SSF75005">
    <property type="entry name" value="Arabinanase/levansucrase/invertase"/>
    <property type="match status" value="1"/>
</dbReference>
<proteinExistence type="inferred from homology"/>
<dbReference type="InterPro" id="IPR050727">
    <property type="entry name" value="GH43_arabinanases"/>
</dbReference>
<dbReference type="Gene3D" id="2.115.10.20">
    <property type="entry name" value="Glycosyl hydrolase domain, family 43"/>
    <property type="match status" value="1"/>
</dbReference>
<name>A0A7G6YDD9_9MICO</name>
<evidence type="ECO:0000313" key="10">
    <source>
        <dbReference type="Proteomes" id="UP000515511"/>
    </source>
</evidence>
<dbReference type="GO" id="GO:0004553">
    <property type="term" value="F:hydrolase activity, hydrolyzing O-glycosyl compounds"/>
    <property type="evidence" value="ECO:0007669"/>
    <property type="project" value="InterPro"/>
</dbReference>
<dbReference type="Pfam" id="PF04616">
    <property type="entry name" value="Glyco_hydro_43"/>
    <property type="match status" value="1"/>
</dbReference>
<dbReference type="InterPro" id="IPR013320">
    <property type="entry name" value="ConA-like_dom_sf"/>
</dbReference>
<keyword evidence="3 9" id="KW-0378">Hydrolase</keyword>
<accession>A0A7G6YDD9</accession>
<organism evidence="9 10">
    <name type="scientific">Leifsonia shinshuensis</name>
    <dbReference type="NCBI Taxonomy" id="150026"/>
    <lineage>
        <taxon>Bacteria</taxon>
        <taxon>Bacillati</taxon>
        <taxon>Actinomycetota</taxon>
        <taxon>Actinomycetes</taxon>
        <taxon>Micrococcales</taxon>
        <taxon>Microbacteriaceae</taxon>
        <taxon>Leifsonia</taxon>
    </lineage>
</organism>
<dbReference type="KEGG" id="lse:F1C12_16220"/>
<dbReference type="SUPFAM" id="SSF49899">
    <property type="entry name" value="Concanavalin A-like lectins/glucanases"/>
    <property type="match status" value="1"/>
</dbReference>
<dbReference type="InterPro" id="IPR023296">
    <property type="entry name" value="Glyco_hydro_beta-prop_sf"/>
</dbReference>
<dbReference type="Proteomes" id="UP000515511">
    <property type="component" value="Chromosome"/>
</dbReference>
<feature type="region of interest" description="Disordered" evidence="6">
    <location>
        <begin position="25"/>
        <end position="55"/>
    </location>
</feature>
<dbReference type="CDD" id="cd18616">
    <property type="entry name" value="GH43_ABN-like"/>
    <property type="match status" value="1"/>
</dbReference>
<dbReference type="PANTHER" id="PTHR43301">
    <property type="entry name" value="ARABINAN ENDO-1,5-ALPHA-L-ARABINOSIDASE"/>
    <property type="match status" value="1"/>
</dbReference>
<dbReference type="GO" id="GO:0005975">
    <property type="term" value="P:carbohydrate metabolic process"/>
    <property type="evidence" value="ECO:0007669"/>
    <property type="project" value="InterPro"/>
</dbReference>
<dbReference type="AlphaFoldDB" id="A0A7G6YDD9"/>
<reference evidence="10" key="1">
    <citation type="submission" date="2019-09" db="EMBL/GenBank/DDBJ databases">
        <title>Antimicrobial potential of Antarctic Bacteria.</title>
        <authorList>
            <person name="Benaud N."/>
            <person name="Edwards R.J."/>
            <person name="Ferrari B.C."/>
        </authorList>
    </citation>
    <scope>NUCLEOTIDE SEQUENCE [LARGE SCALE GENOMIC DNA]</scope>
    <source>
        <strain evidence="10">INR9</strain>
    </source>
</reference>
<evidence type="ECO:0000256" key="2">
    <source>
        <dbReference type="ARBA" id="ARBA00009865"/>
    </source>
</evidence>
<evidence type="ECO:0000256" key="1">
    <source>
        <dbReference type="ARBA" id="ARBA00004834"/>
    </source>
</evidence>
<evidence type="ECO:0000313" key="9">
    <source>
        <dbReference type="EMBL" id="QNE36504.1"/>
    </source>
</evidence>
<evidence type="ECO:0000256" key="6">
    <source>
        <dbReference type="SAM" id="MobiDB-lite"/>
    </source>
</evidence>
<evidence type="ECO:0000256" key="5">
    <source>
        <dbReference type="PIRSR" id="PIRSR606710-2"/>
    </source>
</evidence>
<comment type="pathway">
    <text evidence="1">Glycan metabolism; L-arabinan degradation.</text>
</comment>
<keyword evidence="7" id="KW-0732">Signal</keyword>
<sequence length="620" mass="65310">MRTTTVALAIAATVALLPFAPATAAEPGASPGGSPGVSASGRPTTPGSYQNPMTLRLPSGETAASCADPSVIHGATNGDTNWYLYCTTDALTATEKNADGSLVMHNVPTYRSTDLTHWTYAGDAFAQKPSWLGANGSMWAPDVVFRNGRYYLYYAASDSALPGGGSAVGVATSSSPTGPWTDTGTPVVAPQAHPSDPNARRWEFDPEVITTGGTSYVYFGSYYGGVFARKLSADGLTSIPSTETPIAIDNRYEGTNIVQHDGWFYFLGSATNCCAGPLTGYSVFAARSRSPLGPFVDRDGVPILANRVGGTPVLAQNGNRWVGAGHTAVVTDFGGQDWMVYHAVDKNDPYYAGDVGYTKRPVLIDPLDWHGDWPSVRAGAGPSDSVMAGPAAQPGQRTAYKAAFTPDPRPGRPDLSRSTEFDGTALGANWSWVRQPDPSTYAVKGGALTWQTQAADLQPPATPLASVLTESAPSGDYVVETKVSVNTPNDGSVHNYVQGGLIVYGDDGNYVRLTSNSIWDTRQTEFGKHVSPVPAGYPSYGNGVVGPVAAQTYLRIVHRAQQGTDAYTAYTSVDGRTWDKGDTWTADLGAHPRIGLISLGGAGYTSTFDYVHVSALAGQQ</sequence>
<evidence type="ECO:0000256" key="4">
    <source>
        <dbReference type="ARBA" id="ARBA00023295"/>
    </source>
</evidence>